<evidence type="ECO:0000313" key="2">
    <source>
        <dbReference type="Proteomes" id="UP000198953"/>
    </source>
</evidence>
<sequence length="94" mass="9896">MAESTTATPQTTLPADTPGEIEAAQQRILTAINQADGVGYSTCADCAGPIMRMYSIYGGWVWLAARPQDGLPPAQCPAVDGYSGMTHGPHHPRP</sequence>
<gene>
    <name evidence="1" type="ORF">SAMN05660976_08561</name>
</gene>
<accession>A0A1H8KAK0</accession>
<dbReference type="RefSeq" id="WP_091106166.1">
    <property type="nucleotide sequence ID" value="NZ_FOBF01000056.1"/>
</dbReference>
<dbReference type="EMBL" id="FOBF01000056">
    <property type="protein sequence ID" value="SEN89875.1"/>
    <property type="molecule type" value="Genomic_DNA"/>
</dbReference>
<proteinExistence type="predicted"/>
<protein>
    <submittedName>
        <fullName evidence="1">Uncharacterized protein</fullName>
    </submittedName>
</protein>
<dbReference type="AlphaFoldDB" id="A0A1H8KAK0"/>
<reference evidence="1 2" key="1">
    <citation type="submission" date="2016-10" db="EMBL/GenBank/DDBJ databases">
        <authorList>
            <person name="de Groot N.N."/>
        </authorList>
    </citation>
    <scope>NUCLEOTIDE SEQUENCE [LARGE SCALE GENOMIC DNA]</scope>
    <source>
        <strain evidence="1 2">DSM 43357</strain>
    </source>
</reference>
<name>A0A1H8KAK0_9ACTN</name>
<evidence type="ECO:0000313" key="1">
    <source>
        <dbReference type="EMBL" id="SEN89875.1"/>
    </source>
</evidence>
<dbReference type="STRING" id="46177.SAMN05660976_08561"/>
<organism evidence="1 2">
    <name type="scientific">Nonomuraea pusilla</name>
    <dbReference type="NCBI Taxonomy" id="46177"/>
    <lineage>
        <taxon>Bacteria</taxon>
        <taxon>Bacillati</taxon>
        <taxon>Actinomycetota</taxon>
        <taxon>Actinomycetes</taxon>
        <taxon>Streptosporangiales</taxon>
        <taxon>Streptosporangiaceae</taxon>
        <taxon>Nonomuraea</taxon>
    </lineage>
</organism>
<keyword evidence="2" id="KW-1185">Reference proteome</keyword>
<dbReference type="Proteomes" id="UP000198953">
    <property type="component" value="Unassembled WGS sequence"/>
</dbReference>